<feature type="compositionally biased region" description="Basic and acidic residues" evidence="1">
    <location>
        <begin position="113"/>
        <end position="131"/>
    </location>
</feature>
<dbReference type="FunCoup" id="A0A507BCT8">
    <property type="interactions" value="183"/>
</dbReference>
<dbReference type="SUPFAM" id="SSF109715">
    <property type="entry name" value="DEK C-terminal domain"/>
    <property type="match status" value="1"/>
</dbReference>
<proteinExistence type="predicted"/>
<dbReference type="CDD" id="cd10567">
    <property type="entry name" value="SWIB-MDM2_like"/>
    <property type="match status" value="1"/>
</dbReference>
<sequence>MSAPLSEAEEAQYTSIIDAILATADLATVSRKKVRQGLEKALGGKDLADQKAAIKSLIEARFDAISTGSQGGAIPTPPSAPLPSSDLVRPSPKRERSYEANGHAISDGDDADGEIRVSTEPVKKKQKRDSSTVEDADARLAAQLQAQENRLALGRTTRGGGSAKPKKKAPKKKSAAKVKDDEDSDVGSDESGVKKRKAGGGFQKPFNLSYPLADLVGESQLSRPQVVKKLWEHIKANGLQDPANKRTIICDDKMQAVFKQARVDMFQMNKLLGNELYPLEEEA</sequence>
<dbReference type="InParanoid" id="A0A507BCT8"/>
<feature type="domain" description="DM2" evidence="2">
    <location>
        <begin position="201"/>
        <end position="278"/>
    </location>
</feature>
<evidence type="ECO:0000313" key="4">
    <source>
        <dbReference type="EMBL" id="TPX16484.1"/>
    </source>
</evidence>
<feature type="domain" description="DEK-C" evidence="3">
    <location>
        <begin position="7"/>
        <end position="63"/>
    </location>
</feature>
<dbReference type="EMBL" id="SKBQ01000017">
    <property type="protein sequence ID" value="TPX16484.1"/>
    <property type="molecule type" value="Genomic_DNA"/>
</dbReference>
<dbReference type="PANTHER" id="PTHR13844">
    <property type="entry name" value="SWI/SNF-RELATED MATRIX-ASSOCIATED ACTIN-DEPENDENT REGULATOR OF CHROMATIN SUBFAMILY D"/>
    <property type="match status" value="1"/>
</dbReference>
<protein>
    <submittedName>
        <fullName evidence="4">Uncharacterized protein</fullName>
    </submittedName>
</protein>
<dbReference type="InterPro" id="IPR003121">
    <property type="entry name" value="SWIB_MDM2_domain"/>
</dbReference>
<organism evidence="4 5">
    <name type="scientific">Thyridium curvatum</name>
    <dbReference type="NCBI Taxonomy" id="1093900"/>
    <lineage>
        <taxon>Eukaryota</taxon>
        <taxon>Fungi</taxon>
        <taxon>Dikarya</taxon>
        <taxon>Ascomycota</taxon>
        <taxon>Pezizomycotina</taxon>
        <taxon>Sordariomycetes</taxon>
        <taxon>Sordariomycetidae</taxon>
        <taxon>Thyridiales</taxon>
        <taxon>Thyridiaceae</taxon>
        <taxon>Thyridium</taxon>
    </lineage>
</organism>
<feature type="region of interest" description="Disordered" evidence="1">
    <location>
        <begin position="150"/>
        <end position="199"/>
    </location>
</feature>
<accession>A0A507BCT8</accession>
<evidence type="ECO:0000259" key="3">
    <source>
        <dbReference type="PROSITE" id="PS51998"/>
    </source>
</evidence>
<dbReference type="STRING" id="1093900.A0A507BCT8"/>
<dbReference type="InterPro" id="IPR019835">
    <property type="entry name" value="SWIB_domain"/>
</dbReference>
<evidence type="ECO:0000256" key="1">
    <source>
        <dbReference type="SAM" id="MobiDB-lite"/>
    </source>
</evidence>
<dbReference type="Gene3D" id="1.10.10.60">
    <property type="entry name" value="Homeodomain-like"/>
    <property type="match status" value="1"/>
</dbReference>
<dbReference type="RefSeq" id="XP_030998195.1">
    <property type="nucleotide sequence ID" value="XM_031138115.1"/>
</dbReference>
<dbReference type="Pfam" id="PF08766">
    <property type="entry name" value="DEK_C"/>
    <property type="match status" value="1"/>
</dbReference>
<dbReference type="InterPro" id="IPR036885">
    <property type="entry name" value="SWIB_MDM2_dom_sf"/>
</dbReference>
<dbReference type="OrthoDB" id="10251073at2759"/>
<dbReference type="Proteomes" id="UP000319257">
    <property type="component" value="Unassembled WGS sequence"/>
</dbReference>
<keyword evidence="5" id="KW-1185">Reference proteome</keyword>
<reference evidence="4 5" key="1">
    <citation type="submission" date="2019-06" db="EMBL/GenBank/DDBJ databases">
        <title>Draft genome sequence of the filamentous fungus Phialemoniopsis curvata isolated from diesel fuel.</title>
        <authorList>
            <person name="Varaljay V.A."/>
            <person name="Lyon W.J."/>
            <person name="Crouch A.L."/>
            <person name="Drake C.E."/>
            <person name="Hollomon J.M."/>
            <person name="Nadeau L.J."/>
            <person name="Nunn H.S."/>
            <person name="Stevenson B.S."/>
            <person name="Bojanowski C.L."/>
            <person name="Crookes-Goodson W.J."/>
        </authorList>
    </citation>
    <scope>NUCLEOTIDE SEQUENCE [LARGE SCALE GENOMIC DNA]</scope>
    <source>
        <strain evidence="4 5">D216</strain>
    </source>
</reference>
<evidence type="ECO:0000259" key="2">
    <source>
        <dbReference type="PROSITE" id="PS51925"/>
    </source>
</evidence>
<dbReference type="Pfam" id="PF02201">
    <property type="entry name" value="SWIB"/>
    <property type="match status" value="1"/>
</dbReference>
<dbReference type="PROSITE" id="PS51925">
    <property type="entry name" value="SWIB_MDM2"/>
    <property type="match status" value="1"/>
</dbReference>
<comment type="caution">
    <text evidence="4">The sequence shown here is derived from an EMBL/GenBank/DDBJ whole genome shotgun (WGS) entry which is preliminary data.</text>
</comment>
<gene>
    <name evidence="4" type="ORF">E0L32_003778</name>
</gene>
<dbReference type="InterPro" id="IPR014876">
    <property type="entry name" value="DEK_C"/>
</dbReference>
<dbReference type="SUPFAM" id="SSF47592">
    <property type="entry name" value="SWIB/MDM2 domain"/>
    <property type="match status" value="1"/>
</dbReference>
<dbReference type="GeneID" id="41971225"/>
<name>A0A507BCT8_9PEZI</name>
<dbReference type="Gene3D" id="1.10.245.10">
    <property type="entry name" value="SWIB/MDM2 domain"/>
    <property type="match status" value="1"/>
</dbReference>
<feature type="compositionally biased region" description="Basic residues" evidence="1">
    <location>
        <begin position="164"/>
        <end position="176"/>
    </location>
</feature>
<evidence type="ECO:0000313" key="5">
    <source>
        <dbReference type="Proteomes" id="UP000319257"/>
    </source>
</evidence>
<dbReference type="PROSITE" id="PS51998">
    <property type="entry name" value="DEK_C"/>
    <property type="match status" value="1"/>
</dbReference>
<feature type="region of interest" description="Disordered" evidence="1">
    <location>
        <begin position="67"/>
        <end position="136"/>
    </location>
</feature>
<dbReference type="SMART" id="SM00151">
    <property type="entry name" value="SWIB"/>
    <property type="match status" value="1"/>
</dbReference>
<dbReference type="AlphaFoldDB" id="A0A507BCT8"/>